<feature type="region of interest" description="Disordered" evidence="1">
    <location>
        <begin position="88"/>
        <end position="123"/>
    </location>
</feature>
<dbReference type="Proteomes" id="UP001063166">
    <property type="component" value="Unassembled WGS sequence"/>
</dbReference>
<evidence type="ECO:0000313" key="3">
    <source>
        <dbReference type="EMBL" id="GLB40663.1"/>
    </source>
</evidence>
<dbReference type="InterPro" id="IPR040976">
    <property type="entry name" value="Pkinase_fungal"/>
</dbReference>
<sequence>MKIVQTDTTGRCTRAYSVYEAETGRLFFFKDSWRAQGLEKVSSILREFEAAKMQHVPGYVCGDDLRGPRHITVTDLYIPTREHVAAPSNASSTINDPLAPQRNSPANAGEQATIPQGRAPGETVIRRPGSAAWRCGHNWKRIIRRYHHRMIRDFIGKQLKMFSSSKEMMQAVSRAFTARR</sequence>
<accession>A0A9P3PRG0</accession>
<reference evidence="3" key="1">
    <citation type="submission" date="2022-07" db="EMBL/GenBank/DDBJ databases">
        <title>The genome of Lyophyllum shimeji provides insight into the initial evolution of ectomycorrhizal fungal genome.</title>
        <authorList>
            <person name="Kobayashi Y."/>
            <person name="Shibata T."/>
            <person name="Hirakawa H."/>
            <person name="Shigenobu S."/>
            <person name="Nishiyama T."/>
            <person name="Yamada A."/>
            <person name="Hasebe M."/>
            <person name="Kawaguchi M."/>
        </authorList>
    </citation>
    <scope>NUCLEOTIDE SEQUENCE</scope>
    <source>
        <strain evidence="3">AT787</strain>
    </source>
</reference>
<gene>
    <name evidence="3" type="ORF">LshimejAT787_0805340</name>
</gene>
<feature type="compositionally biased region" description="Polar residues" evidence="1">
    <location>
        <begin position="88"/>
        <end position="106"/>
    </location>
</feature>
<feature type="domain" description="Fungal-type protein kinase" evidence="2">
    <location>
        <begin position="5"/>
        <end position="178"/>
    </location>
</feature>
<proteinExistence type="predicted"/>
<organism evidence="3 4">
    <name type="scientific">Lyophyllum shimeji</name>
    <name type="common">Hon-shimeji</name>
    <name type="synonym">Tricholoma shimeji</name>
    <dbReference type="NCBI Taxonomy" id="47721"/>
    <lineage>
        <taxon>Eukaryota</taxon>
        <taxon>Fungi</taxon>
        <taxon>Dikarya</taxon>
        <taxon>Basidiomycota</taxon>
        <taxon>Agaricomycotina</taxon>
        <taxon>Agaricomycetes</taxon>
        <taxon>Agaricomycetidae</taxon>
        <taxon>Agaricales</taxon>
        <taxon>Tricholomatineae</taxon>
        <taxon>Lyophyllaceae</taxon>
        <taxon>Lyophyllum</taxon>
    </lineage>
</organism>
<evidence type="ECO:0000259" key="2">
    <source>
        <dbReference type="Pfam" id="PF17667"/>
    </source>
</evidence>
<comment type="caution">
    <text evidence="3">The sequence shown here is derived from an EMBL/GenBank/DDBJ whole genome shotgun (WGS) entry which is preliminary data.</text>
</comment>
<protein>
    <recommendedName>
        <fullName evidence="2">Fungal-type protein kinase domain-containing protein</fullName>
    </recommendedName>
</protein>
<evidence type="ECO:0000313" key="4">
    <source>
        <dbReference type="Proteomes" id="UP001063166"/>
    </source>
</evidence>
<dbReference type="Pfam" id="PF17667">
    <property type="entry name" value="Pkinase_fungal"/>
    <property type="match status" value="1"/>
</dbReference>
<dbReference type="OrthoDB" id="5592585at2759"/>
<dbReference type="AlphaFoldDB" id="A0A9P3PRG0"/>
<keyword evidence="4" id="KW-1185">Reference proteome</keyword>
<name>A0A9P3PRG0_LYOSH</name>
<evidence type="ECO:0000256" key="1">
    <source>
        <dbReference type="SAM" id="MobiDB-lite"/>
    </source>
</evidence>
<dbReference type="EMBL" id="BRPK01000008">
    <property type="protein sequence ID" value="GLB40663.1"/>
    <property type="molecule type" value="Genomic_DNA"/>
</dbReference>